<gene>
    <name evidence="14" type="primary">cls</name>
    <name evidence="14" type="ORF">K9B37_07505</name>
</gene>
<dbReference type="CDD" id="cd09158">
    <property type="entry name" value="PLDc_EcCLS_like_2"/>
    <property type="match status" value="1"/>
</dbReference>
<feature type="domain" description="PLD phosphodiesterase" evidence="13">
    <location>
        <begin position="216"/>
        <end position="243"/>
    </location>
</feature>
<name>A0ABS7VKS8_9HYPH</name>
<comment type="function">
    <text evidence="1">Could be a virulence factor.</text>
</comment>
<comment type="subcellular location">
    <subcellularLocation>
        <location evidence="2">Cell membrane</location>
    </subcellularLocation>
    <subcellularLocation>
        <location evidence="3">Secreted</location>
    </subcellularLocation>
</comment>
<feature type="transmembrane region" description="Helical" evidence="12">
    <location>
        <begin position="6"/>
        <end position="26"/>
    </location>
</feature>
<evidence type="ECO:0000256" key="1">
    <source>
        <dbReference type="ARBA" id="ARBA00003145"/>
    </source>
</evidence>
<dbReference type="PANTHER" id="PTHR21248">
    <property type="entry name" value="CARDIOLIPIN SYNTHASE"/>
    <property type="match status" value="1"/>
</dbReference>
<dbReference type="Proteomes" id="UP000704176">
    <property type="component" value="Unassembled WGS sequence"/>
</dbReference>
<evidence type="ECO:0000256" key="6">
    <source>
        <dbReference type="ARBA" id="ARBA00022679"/>
    </source>
</evidence>
<keyword evidence="7 12" id="KW-0812">Transmembrane</keyword>
<dbReference type="PANTHER" id="PTHR21248:SF22">
    <property type="entry name" value="PHOSPHOLIPASE D"/>
    <property type="match status" value="1"/>
</dbReference>
<dbReference type="EC" id="2.7.8.-" evidence="11"/>
<dbReference type="NCBIfam" id="TIGR04265">
    <property type="entry name" value="bac_cardiolipin"/>
    <property type="match status" value="1"/>
</dbReference>
<dbReference type="SMART" id="SM00155">
    <property type="entry name" value="PLDc"/>
    <property type="match status" value="2"/>
</dbReference>
<dbReference type="Gene3D" id="3.30.870.10">
    <property type="entry name" value="Endonuclease Chain A"/>
    <property type="match status" value="2"/>
</dbReference>
<keyword evidence="5" id="KW-0964">Secreted</keyword>
<evidence type="ECO:0000256" key="11">
    <source>
        <dbReference type="NCBIfam" id="TIGR04265"/>
    </source>
</evidence>
<proteinExistence type="predicted"/>
<keyword evidence="10 12" id="KW-0472">Membrane</keyword>
<dbReference type="CDD" id="cd09152">
    <property type="entry name" value="PLDc_EcCLS_like_1"/>
    <property type="match status" value="1"/>
</dbReference>
<keyword evidence="4" id="KW-1003">Cell membrane</keyword>
<dbReference type="SUPFAM" id="SSF56024">
    <property type="entry name" value="Phospholipase D/nuclease"/>
    <property type="match status" value="2"/>
</dbReference>
<dbReference type="PROSITE" id="PS50035">
    <property type="entry name" value="PLD"/>
    <property type="match status" value="2"/>
</dbReference>
<comment type="caution">
    <text evidence="14">The sequence shown here is derived from an EMBL/GenBank/DDBJ whole genome shotgun (WGS) entry which is preliminary data.</text>
</comment>
<evidence type="ECO:0000256" key="12">
    <source>
        <dbReference type="SAM" id="Phobius"/>
    </source>
</evidence>
<evidence type="ECO:0000256" key="7">
    <source>
        <dbReference type="ARBA" id="ARBA00022692"/>
    </source>
</evidence>
<keyword evidence="9 12" id="KW-1133">Transmembrane helix</keyword>
<dbReference type="Pfam" id="PF13091">
    <property type="entry name" value="PLDc_2"/>
    <property type="match status" value="2"/>
</dbReference>
<protein>
    <recommendedName>
        <fullName evidence="11">Cardiolipin synthase</fullName>
        <ecNumber evidence="11">2.7.8.-</ecNumber>
    </recommendedName>
</protein>
<dbReference type="InterPro" id="IPR025202">
    <property type="entry name" value="PLD-like_dom"/>
</dbReference>
<evidence type="ECO:0000256" key="8">
    <source>
        <dbReference type="ARBA" id="ARBA00022737"/>
    </source>
</evidence>
<feature type="domain" description="PLD phosphodiesterase" evidence="13">
    <location>
        <begin position="389"/>
        <end position="416"/>
    </location>
</feature>
<evidence type="ECO:0000256" key="10">
    <source>
        <dbReference type="ARBA" id="ARBA00023136"/>
    </source>
</evidence>
<keyword evidence="6" id="KW-0808">Transferase</keyword>
<evidence type="ECO:0000313" key="15">
    <source>
        <dbReference type="Proteomes" id="UP000704176"/>
    </source>
</evidence>
<evidence type="ECO:0000313" key="14">
    <source>
        <dbReference type="EMBL" id="MBZ6076136.1"/>
    </source>
</evidence>
<evidence type="ECO:0000256" key="3">
    <source>
        <dbReference type="ARBA" id="ARBA00004613"/>
    </source>
</evidence>
<feature type="transmembrane region" description="Helical" evidence="12">
    <location>
        <begin position="38"/>
        <end position="56"/>
    </location>
</feature>
<keyword evidence="15" id="KW-1185">Reference proteome</keyword>
<dbReference type="InterPro" id="IPR001736">
    <property type="entry name" value="PLipase_D/transphosphatidylase"/>
</dbReference>
<keyword evidence="8" id="KW-0677">Repeat</keyword>
<evidence type="ECO:0000256" key="2">
    <source>
        <dbReference type="ARBA" id="ARBA00004236"/>
    </source>
</evidence>
<evidence type="ECO:0000259" key="13">
    <source>
        <dbReference type="PROSITE" id="PS50035"/>
    </source>
</evidence>
<evidence type="ECO:0000256" key="5">
    <source>
        <dbReference type="ARBA" id="ARBA00022525"/>
    </source>
</evidence>
<evidence type="ECO:0000256" key="4">
    <source>
        <dbReference type="ARBA" id="ARBA00022475"/>
    </source>
</evidence>
<organism evidence="14 15">
    <name type="scientific">Microvirga puerhi</name>
    <dbReference type="NCBI Taxonomy" id="2876078"/>
    <lineage>
        <taxon>Bacteria</taxon>
        <taxon>Pseudomonadati</taxon>
        <taxon>Pseudomonadota</taxon>
        <taxon>Alphaproteobacteria</taxon>
        <taxon>Hyphomicrobiales</taxon>
        <taxon>Methylobacteriaceae</taxon>
        <taxon>Microvirga</taxon>
    </lineage>
</organism>
<evidence type="ECO:0000256" key="9">
    <source>
        <dbReference type="ARBA" id="ARBA00022989"/>
    </source>
</evidence>
<reference evidence="14 15" key="1">
    <citation type="submission" date="2021-09" db="EMBL/GenBank/DDBJ databases">
        <title>The complete genome sequence of a new microorganism.</title>
        <authorList>
            <person name="Zi Z."/>
        </authorList>
    </citation>
    <scope>NUCLEOTIDE SEQUENCE [LARGE SCALE GENOMIC DNA]</scope>
    <source>
        <strain evidence="14 15">WGZ8</strain>
    </source>
</reference>
<dbReference type="InterPro" id="IPR022924">
    <property type="entry name" value="Cardiolipin_synthase"/>
</dbReference>
<accession>A0ABS7VKS8</accession>
<dbReference type="EMBL" id="JAIRBM010000004">
    <property type="protein sequence ID" value="MBZ6076136.1"/>
    <property type="molecule type" value="Genomic_DNA"/>
</dbReference>
<dbReference type="RefSeq" id="WP_224312444.1">
    <property type="nucleotide sequence ID" value="NZ_JAIRBM010000004.1"/>
</dbReference>
<sequence length="476" mass="53482">MNILGHLGTIYVVSEWIIRLVMLIVVPFRRSPEAAKGWLLFVFFLPWPALVLYHIIGRPNYPRWRRERFAKLPKAFEGVTERIKTLTAYQEPELPENLKQAATLIQNLGRFPNVDGNSVELLSSYDGSIARLVADIENATGHVHLLFYIFADDRTGWSVIDALARAVERGVACRVLIDALGSRTWAPRVLDALRQRGVAVHLVLPFGLLRWKTARADLRNHRKIAVIDGRIGYVGSQNIVDADFKPGIVNQEMVVRVTGPVVLELQAVFVADWFLETQEVLETPDLFPSPVRTGHVVAQVLPSGPDYPEAGIGQLIEALVHGARRRVVITTPYFIPNEGLLHALGTAVLRGVEVHLVLSKPADQILVSLAQRSYYAELLAAGIRIHLYRDKLLHAKHISVDRRVSLIGSSNVDMRSFVLNSEVSLILFDREANTELRAEQERYFAASEELSLDTWRARPLTRKIIENIARLVSPLL</sequence>